<keyword evidence="6" id="KW-1185">Reference proteome</keyword>
<dbReference type="SUPFAM" id="SSF51735">
    <property type="entry name" value="NAD(P)-binding Rossmann-fold domains"/>
    <property type="match status" value="1"/>
</dbReference>
<dbReference type="InterPro" id="IPR013154">
    <property type="entry name" value="ADH-like_N"/>
</dbReference>
<dbReference type="Pfam" id="PF00107">
    <property type="entry name" value="ADH_zinc_N"/>
    <property type="match status" value="1"/>
</dbReference>
<dbReference type="Proteomes" id="UP001149813">
    <property type="component" value="Unassembled WGS sequence"/>
</dbReference>
<dbReference type="InterPro" id="IPR013149">
    <property type="entry name" value="ADH-like_C"/>
</dbReference>
<dbReference type="AlphaFoldDB" id="A0A9W7Y118"/>
<dbReference type="Gene3D" id="3.40.50.720">
    <property type="entry name" value="NAD(P)-binding Rossmann-like Domain"/>
    <property type="match status" value="1"/>
</dbReference>
<dbReference type="Gene3D" id="3.90.180.10">
    <property type="entry name" value="Medium-chain alcohol dehydrogenases, catalytic domain"/>
    <property type="match status" value="1"/>
</dbReference>
<keyword evidence="3" id="KW-0560">Oxidoreductase</keyword>
<accession>A0A9W7Y118</accession>
<dbReference type="GO" id="GO:0046872">
    <property type="term" value="F:metal ion binding"/>
    <property type="evidence" value="ECO:0007669"/>
    <property type="project" value="UniProtKB-KW"/>
</dbReference>
<dbReference type="PANTHER" id="PTHR43401:SF2">
    <property type="entry name" value="L-THREONINE 3-DEHYDROGENASE"/>
    <property type="match status" value="1"/>
</dbReference>
<organism evidence="5 6">
    <name type="scientific">Coemansia erecta</name>
    <dbReference type="NCBI Taxonomy" id="147472"/>
    <lineage>
        <taxon>Eukaryota</taxon>
        <taxon>Fungi</taxon>
        <taxon>Fungi incertae sedis</taxon>
        <taxon>Zoopagomycota</taxon>
        <taxon>Kickxellomycotina</taxon>
        <taxon>Kickxellomycetes</taxon>
        <taxon>Kickxellales</taxon>
        <taxon>Kickxellaceae</taxon>
        <taxon>Coemansia</taxon>
    </lineage>
</organism>
<dbReference type="SUPFAM" id="SSF50129">
    <property type="entry name" value="GroES-like"/>
    <property type="match status" value="1"/>
</dbReference>
<evidence type="ECO:0000313" key="5">
    <source>
        <dbReference type="EMBL" id="KAJ1722587.1"/>
    </source>
</evidence>
<evidence type="ECO:0000256" key="3">
    <source>
        <dbReference type="ARBA" id="ARBA00023002"/>
    </source>
</evidence>
<keyword evidence="1" id="KW-0479">Metal-binding</keyword>
<dbReference type="EMBL" id="JANBOJ010000104">
    <property type="protein sequence ID" value="KAJ1722587.1"/>
    <property type="molecule type" value="Genomic_DNA"/>
</dbReference>
<protein>
    <recommendedName>
        <fullName evidence="4">Enoyl reductase (ER) domain-containing protein</fullName>
    </recommendedName>
</protein>
<dbReference type="InterPro" id="IPR050129">
    <property type="entry name" value="Zn_alcohol_dh"/>
</dbReference>
<dbReference type="GO" id="GO:0016491">
    <property type="term" value="F:oxidoreductase activity"/>
    <property type="evidence" value="ECO:0007669"/>
    <property type="project" value="UniProtKB-KW"/>
</dbReference>
<proteinExistence type="predicted"/>
<comment type="caution">
    <text evidence="5">The sequence shown here is derived from an EMBL/GenBank/DDBJ whole genome shotgun (WGS) entry which is preliminary data.</text>
</comment>
<sequence>MPDNNSMNAASWETPGAITVVQKLVPEMKPGDILVRVAASGICGTDMHICNGETPHAGQHVTIGHEFAGYVQDIHPQTTTDVAVGDLVAVDPNVPCHQCSFCRSAKYHLCHALDCIGVTCNGGMASHVAVPSSAIFKASGLSPETASLAEPLSCAIHAVDMGALKTGDRVLVIGAGPIGLMVTALCATSGANVTVSEPNDMRRSIANEFGASSTVAGNVDIGGDPIKGFGYDVVFECVGLAATMEAALGYAKAGGTVVWVGVAKPGVTIPVAPFDVYRRELTIKSTYTNPFGMGRAIKVLKDQKVNWNRLISHTFTLDEFGEAWEVFRKNTGLKVCVRPNKC</sequence>
<evidence type="ECO:0000313" key="6">
    <source>
        <dbReference type="Proteomes" id="UP001149813"/>
    </source>
</evidence>
<dbReference type="InterPro" id="IPR011032">
    <property type="entry name" value="GroES-like_sf"/>
</dbReference>
<dbReference type="OrthoDB" id="3941538at2759"/>
<name>A0A9W7Y118_9FUNG</name>
<feature type="domain" description="Enoyl reductase (ER)" evidence="4">
    <location>
        <begin position="13"/>
        <end position="337"/>
    </location>
</feature>
<dbReference type="Pfam" id="PF08240">
    <property type="entry name" value="ADH_N"/>
    <property type="match status" value="1"/>
</dbReference>
<reference evidence="5" key="1">
    <citation type="submission" date="2022-07" db="EMBL/GenBank/DDBJ databases">
        <title>Phylogenomic reconstructions and comparative analyses of Kickxellomycotina fungi.</title>
        <authorList>
            <person name="Reynolds N.K."/>
            <person name="Stajich J.E."/>
            <person name="Barry K."/>
            <person name="Grigoriev I.V."/>
            <person name="Crous P."/>
            <person name="Smith M.E."/>
        </authorList>
    </citation>
    <scope>NUCLEOTIDE SEQUENCE</scope>
    <source>
        <strain evidence="5">NBRC 32514</strain>
    </source>
</reference>
<evidence type="ECO:0000259" key="4">
    <source>
        <dbReference type="SMART" id="SM00829"/>
    </source>
</evidence>
<dbReference type="InterPro" id="IPR036291">
    <property type="entry name" value="NAD(P)-bd_dom_sf"/>
</dbReference>
<evidence type="ECO:0000256" key="1">
    <source>
        <dbReference type="ARBA" id="ARBA00022723"/>
    </source>
</evidence>
<dbReference type="SMART" id="SM00829">
    <property type="entry name" value="PKS_ER"/>
    <property type="match status" value="1"/>
</dbReference>
<dbReference type="PANTHER" id="PTHR43401">
    <property type="entry name" value="L-THREONINE 3-DEHYDROGENASE"/>
    <property type="match status" value="1"/>
</dbReference>
<keyword evidence="2" id="KW-0862">Zinc</keyword>
<gene>
    <name evidence="5" type="ORF">LPJ53_003007</name>
</gene>
<dbReference type="InterPro" id="IPR020843">
    <property type="entry name" value="ER"/>
</dbReference>
<evidence type="ECO:0000256" key="2">
    <source>
        <dbReference type="ARBA" id="ARBA00022833"/>
    </source>
</evidence>